<feature type="region of interest" description="Disordered" evidence="1">
    <location>
        <begin position="64"/>
        <end position="96"/>
    </location>
</feature>
<organism evidence="2 3">
    <name type="scientific">Lactococcus lactis subsp. lactis</name>
    <name type="common">Streptococcus lactis</name>
    <dbReference type="NCBI Taxonomy" id="1360"/>
    <lineage>
        <taxon>Bacteria</taxon>
        <taxon>Bacillati</taxon>
        <taxon>Bacillota</taxon>
        <taxon>Bacilli</taxon>
        <taxon>Lactobacillales</taxon>
        <taxon>Streptococcaceae</taxon>
        <taxon>Lactococcus</taxon>
    </lineage>
</organism>
<proteinExistence type="predicted"/>
<dbReference type="RefSeq" id="WP_095586906.1">
    <property type="nucleotide sequence ID" value="NZ_PKRZ01000001.1"/>
</dbReference>
<protein>
    <recommendedName>
        <fullName evidence="4">Lipoprotein</fullName>
    </recommendedName>
</protein>
<dbReference type="EMBL" id="PKRZ01000001">
    <property type="protein sequence ID" value="PLW61194.1"/>
    <property type="molecule type" value="Genomic_DNA"/>
</dbReference>
<reference evidence="3" key="1">
    <citation type="submission" date="2016-08" db="EMBL/GenBank/DDBJ databases">
        <title>Comparative genomics of Lactococcus lactis strain WFLU12 isolated from the gastrointestinal tract of wild olive flounder (Paralichythys olivaceus).</title>
        <authorList>
            <person name="Nguyen T.L."/>
            <person name="Kim D.-H."/>
        </authorList>
    </citation>
    <scope>NUCLEOTIDE SEQUENCE [LARGE SCALE GENOMIC DNA]</scope>
    <source>
        <strain evidence="3">WFLU12</strain>
    </source>
</reference>
<sequence precursor="true">MKRTFGTAAVLLLGIGLLASFGAKKESQGKVKVSNSKVSSSISKTSNSNFTKELIKTSQLTQSSSSIPISSTSPSSISTTTYHSTAPSSSSESASNVSTVPYGVSLVSENFPLTFYYKGFNVPESVTINDASIASVTILSQNGKSTTYKTSVTTIPTKQIRIFSAGIHTNQIRPVKVNTQINLLQNQPSSYTFEGPMYLFYNNQGGISLVTPNYAGNVSDNERDVMLEVVQ</sequence>
<dbReference type="AlphaFoldDB" id="A0A2N5WG27"/>
<evidence type="ECO:0000313" key="3">
    <source>
        <dbReference type="Proteomes" id="UP000234865"/>
    </source>
</evidence>
<evidence type="ECO:0008006" key="4">
    <source>
        <dbReference type="Google" id="ProtNLM"/>
    </source>
</evidence>
<gene>
    <name evidence="2" type="ORF">CYU10_002269</name>
</gene>
<accession>A0A2N5WG27</accession>
<comment type="caution">
    <text evidence="2">The sequence shown here is derived from an EMBL/GenBank/DDBJ whole genome shotgun (WGS) entry which is preliminary data.</text>
</comment>
<evidence type="ECO:0000313" key="2">
    <source>
        <dbReference type="EMBL" id="PLW61194.1"/>
    </source>
</evidence>
<evidence type="ECO:0000256" key="1">
    <source>
        <dbReference type="SAM" id="MobiDB-lite"/>
    </source>
</evidence>
<dbReference type="Proteomes" id="UP000234865">
    <property type="component" value="Unassembled WGS sequence"/>
</dbReference>
<name>A0A2N5WG27_LACLL</name>